<evidence type="ECO:0000313" key="2">
    <source>
        <dbReference type="EMBL" id="EHQ35955.1"/>
    </source>
</evidence>
<dbReference type="InParanoid" id="H1YXV6"/>
<reference evidence="2 3" key="1">
    <citation type="submission" date="2011-10" db="EMBL/GenBank/DDBJ databases">
        <title>The Improved High-Quality Draft genome of Methanoplanus limicola DSM 2279.</title>
        <authorList>
            <consortium name="US DOE Joint Genome Institute (JGI-PGF)"/>
            <person name="Lucas S."/>
            <person name="Copeland A."/>
            <person name="Lapidus A."/>
            <person name="Glavina del Rio T."/>
            <person name="Dalin E."/>
            <person name="Tice H."/>
            <person name="Bruce D."/>
            <person name="Goodwin L."/>
            <person name="Pitluck S."/>
            <person name="Peters L."/>
            <person name="Mikhailova N."/>
            <person name="Lu M."/>
            <person name="Kyrpides N."/>
            <person name="Mavromatis K."/>
            <person name="Ivanova N."/>
            <person name="Markowitz V."/>
            <person name="Cheng J.-F."/>
            <person name="Hugenholtz P."/>
            <person name="Woyke T."/>
            <person name="Wu D."/>
            <person name="Wirth R."/>
            <person name="Brambilla E.-M."/>
            <person name="Klenk H.-P."/>
            <person name="Eisen J.A."/>
        </authorList>
    </citation>
    <scope>NUCLEOTIDE SEQUENCE [LARGE SCALE GENOMIC DNA]</scope>
    <source>
        <strain evidence="2 3">DSM 2279</strain>
    </source>
</reference>
<keyword evidence="3" id="KW-1185">Reference proteome</keyword>
<dbReference type="STRING" id="937775.Metlim_1854"/>
<feature type="transmembrane region" description="Helical" evidence="1">
    <location>
        <begin position="14"/>
        <end position="35"/>
    </location>
</feature>
<dbReference type="HOGENOM" id="CLU_117035_0_0_2"/>
<keyword evidence="1" id="KW-1133">Transmembrane helix</keyword>
<sequence>MRAVFISEDANSKVTANILLVLITMILAALVLLMIPELDYYQPEDEPPVIFEIMEIYSAEPDYDSMIVLRNTGINMYDNRLLSADIYLSRGDKVCPVETFNGHDFISTHHFGVQTMGGSGCRNSYWCTREKVSLDLSDKSIRPGDVVQIDFYFGESTDVISSDTYTLN</sequence>
<evidence type="ECO:0000313" key="3">
    <source>
        <dbReference type="Proteomes" id="UP000005741"/>
    </source>
</evidence>
<keyword evidence="1" id="KW-0812">Transmembrane</keyword>
<gene>
    <name evidence="2" type="ORF">Metlim_1854</name>
</gene>
<proteinExistence type="predicted"/>
<protein>
    <recommendedName>
        <fullName evidence="4">Archaeal Type IV pilin N-terminal domain-containing protein</fullName>
    </recommendedName>
</protein>
<accession>H1YXV6</accession>
<dbReference type="Proteomes" id="UP000005741">
    <property type="component" value="Chromosome"/>
</dbReference>
<name>H1YXV6_9EURY</name>
<dbReference type="AlphaFoldDB" id="H1YXV6"/>
<evidence type="ECO:0000256" key="1">
    <source>
        <dbReference type="SAM" id="Phobius"/>
    </source>
</evidence>
<keyword evidence="1" id="KW-0472">Membrane</keyword>
<organism evidence="2 3">
    <name type="scientific">Methanoplanus limicola DSM 2279</name>
    <dbReference type="NCBI Taxonomy" id="937775"/>
    <lineage>
        <taxon>Archaea</taxon>
        <taxon>Methanobacteriati</taxon>
        <taxon>Methanobacteriota</taxon>
        <taxon>Stenosarchaea group</taxon>
        <taxon>Methanomicrobia</taxon>
        <taxon>Methanomicrobiales</taxon>
        <taxon>Methanomicrobiaceae</taxon>
        <taxon>Methanoplanus</taxon>
    </lineage>
</organism>
<evidence type="ECO:0008006" key="4">
    <source>
        <dbReference type="Google" id="ProtNLM"/>
    </source>
</evidence>
<dbReference type="EMBL" id="CM001436">
    <property type="protein sequence ID" value="EHQ35955.1"/>
    <property type="molecule type" value="Genomic_DNA"/>
</dbReference>